<reference evidence="2 3" key="1">
    <citation type="submission" date="2016-07" db="EMBL/GenBank/DDBJ databases">
        <title>Pervasive Adenine N6-methylation of Active Genes in Fungi.</title>
        <authorList>
            <consortium name="DOE Joint Genome Institute"/>
            <person name="Mondo S.J."/>
            <person name="Dannebaum R.O."/>
            <person name="Kuo R.C."/>
            <person name="Labutti K."/>
            <person name="Haridas S."/>
            <person name="Kuo A."/>
            <person name="Salamov A."/>
            <person name="Ahrendt S.R."/>
            <person name="Lipzen A."/>
            <person name="Sullivan W."/>
            <person name="Andreopoulos W.B."/>
            <person name="Clum A."/>
            <person name="Lindquist E."/>
            <person name="Daum C."/>
            <person name="Ramamoorthy G.K."/>
            <person name="Gryganskyi A."/>
            <person name="Culley D."/>
            <person name="Magnuson J.K."/>
            <person name="James T.Y."/>
            <person name="O'Malley M.A."/>
            <person name="Stajich J.E."/>
            <person name="Spatafora J.W."/>
            <person name="Visel A."/>
            <person name="Grigoriev I.V."/>
        </authorList>
    </citation>
    <scope>NUCLEOTIDE SEQUENCE [LARGE SCALE GENOMIC DNA]</scope>
    <source>
        <strain evidence="2 3">CBS 931.73</strain>
    </source>
</reference>
<accession>A0A1Y1YD88</accession>
<evidence type="ECO:0000313" key="2">
    <source>
        <dbReference type="EMBL" id="ORX95893.1"/>
    </source>
</evidence>
<feature type="non-terminal residue" evidence="2">
    <location>
        <position position="1"/>
    </location>
</feature>
<dbReference type="AlphaFoldDB" id="A0A1Y1YD88"/>
<dbReference type="InParanoid" id="A0A1Y1YD88"/>
<comment type="caution">
    <text evidence="2">The sequence shown here is derived from an EMBL/GenBank/DDBJ whole genome shotgun (WGS) entry which is preliminary data.</text>
</comment>
<keyword evidence="3" id="KW-1185">Reference proteome</keyword>
<dbReference type="Proteomes" id="UP000193498">
    <property type="component" value="Unassembled WGS sequence"/>
</dbReference>
<proteinExistence type="predicted"/>
<evidence type="ECO:0000313" key="3">
    <source>
        <dbReference type="Proteomes" id="UP000193498"/>
    </source>
</evidence>
<feature type="compositionally biased region" description="Basic and acidic residues" evidence="1">
    <location>
        <begin position="151"/>
        <end position="171"/>
    </location>
</feature>
<dbReference type="EMBL" id="MCFE01000165">
    <property type="protein sequence ID" value="ORX95893.1"/>
    <property type="molecule type" value="Genomic_DNA"/>
</dbReference>
<evidence type="ECO:0000256" key="1">
    <source>
        <dbReference type="SAM" id="MobiDB-lite"/>
    </source>
</evidence>
<feature type="non-terminal residue" evidence="2">
    <location>
        <position position="189"/>
    </location>
</feature>
<gene>
    <name evidence="2" type="ORF">K493DRAFT_371590</name>
</gene>
<name>A0A1Y1YD88_9FUNG</name>
<organism evidence="2 3">
    <name type="scientific">Basidiobolus meristosporus CBS 931.73</name>
    <dbReference type="NCBI Taxonomy" id="1314790"/>
    <lineage>
        <taxon>Eukaryota</taxon>
        <taxon>Fungi</taxon>
        <taxon>Fungi incertae sedis</taxon>
        <taxon>Zoopagomycota</taxon>
        <taxon>Entomophthoromycotina</taxon>
        <taxon>Basidiobolomycetes</taxon>
        <taxon>Basidiobolales</taxon>
        <taxon>Basidiobolaceae</taxon>
        <taxon>Basidiobolus</taxon>
    </lineage>
</organism>
<feature type="region of interest" description="Disordered" evidence="1">
    <location>
        <begin position="148"/>
        <end position="189"/>
    </location>
</feature>
<protein>
    <submittedName>
        <fullName evidence="2">Uncharacterized protein</fullName>
    </submittedName>
</protein>
<sequence length="189" mass="21245">SETTVEPISYPTIDSTPRHDHEILNFHRRSRVGQFGDRAGALRERLPGQLGPRADRRRGGRAGVHPRYHLSAKPLRKLGSHPGFLLRRRLLPQLQLQPHQLVIGASARVLIRSKLRLHQRAGRSLRGLQRGQAVGKFGLREAIGELGVPHQTDHHGGRALHQQEYRHRDRTGNPGHGGHGSWRDPGQHV</sequence>